<comment type="subcellular location">
    <subcellularLocation>
        <location evidence="1">Cell membrane</location>
        <topology evidence="1">Multi-pass membrane protein</topology>
    </subcellularLocation>
</comment>
<keyword evidence="9" id="KW-0614">Plasmid</keyword>
<evidence type="ECO:0000256" key="5">
    <source>
        <dbReference type="ARBA" id="ARBA00022989"/>
    </source>
</evidence>
<feature type="transmembrane region" description="Helical" evidence="7">
    <location>
        <begin position="350"/>
        <end position="372"/>
    </location>
</feature>
<dbReference type="EMBL" id="CP015269">
    <property type="protein sequence ID" value="ASL18371.1"/>
    <property type="molecule type" value="Genomic_DNA"/>
</dbReference>
<accession>A0A7U5RZG2</accession>
<feature type="transmembrane region" description="Helical" evidence="7">
    <location>
        <begin position="222"/>
        <end position="241"/>
    </location>
</feature>
<dbReference type="InterPro" id="IPR044049">
    <property type="entry name" value="EccD_transm"/>
</dbReference>
<feature type="transmembrane region" description="Helical" evidence="7">
    <location>
        <begin position="248"/>
        <end position="266"/>
    </location>
</feature>
<feature type="domain" description="EccD-like transmembrane" evidence="8">
    <location>
        <begin position="137"/>
        <end position="494"/>
    </location>
</feature>
<dbReference type="InterPro" id="IPR024962">
    <property type="entry name" value="YukD-like"/>
</dbReference>
<dbReference type="Pfam" id="PF08817">
    <property type="entry name" value="YukD"/>
    <property type="match status" value="1"/>
</dbReference>
<dbReference type="GO" id="GO:0005886">
    <property type="term" value="C:plasma membrane"/>
    <property type="evidence" value="ECO:0007669"/>
    <property type="project" value="UniProtKB-SubCell"/>
</dbReference>
<proteinExistence type="inferred from homology"/>
<evidence type="ECO:0000259" key="8">
    <source>
        <dbReference type="Pfam" id="PF19053"/>
    </source>
</evidence>
<organism evidence="9 10">
    <name type="scientific">Mycobacterium intracellulare subsp. chimaera</name>
    <dbReference type="NCBI Taxonomy" id="222805"/>
    <lineage>
        <taxon>Bacteria</taxon>
        <taxon>Bacillati</taxon>
        <taxon>Actinomycetota</taxon>
        <taxon>Actinomycetes</taxon>
        <taxon>Mycobacteriales</taxon>
        <taxon>Mycobacteriaceae</taxon>
        <taxon>Mycobacterium</taxon>
        <taxon>Mycobacterium avium complex (MAC)</taxon>
    </lineage>
</organism>
<evidence type="ECO:0000256" key="6">
    <source>
        <dbReference type="ARBA" id="ARBA00023136"/>
    </source>
</evidence>
<evidence type="ECO:0000256" key="2">
    <source>
        <dbReference type="ARBA" id="ARBA00006162"/>
    </source>
</evidence>
<dbReference type="InterPro" id="IPR006707">
    <property type="entry name" value="T7SS_EccD"/>
</dbReference>
<evidence type="ECO:0000256" key="1">
    <source>
        <dbReference type="ARBA" id="ARBA00004651"/>
    </source>
</evidence>
<keyword evidence="4 7" id="KW-0812">Transmembrane</keyword>
<protein>
    <submittedName>
        <fullName evidence="9">Type VII secretion integral membrane protein EccD</fullName>
    </submittedName>
</protein>
<feature type="transmembrane region" description="Helical" evidence="7">
    <location>
        <begin position="378"/>
        <end position="394"/>
    </location>
</feature>
<keyword evidence="3" id="KW-1003">Cell membrane</keyword>
<evidence type="ECO:0000256" key="3">
    <source>
        <dbReference type="ARBA" id="ARBA00022475"/>
    </source>
</evidence>
<comment type="similarity">
    <text evidence="2">Belongs to the EccD/Snm4 family.</text>
</comment>
<feature type="transmembrane region" description="Helical" evidence="7">
    <location>
        <begin position="272"/>
        <end position="291"/>
    </location>
</feature>
<dbReference type="NCBIfam" id="TIGR03920">
    <property type="entry name" value="T7SS_EccD"/>
    <property type="match status" value="1"/>
</dbReference>
<geneLocation type="plasmid" evidence="9 10">
    <name>unnamed 2</name>
</geneLocation>
<feature type="transmembrane region" description="Helical" evidence="7">
    <location>
        <begin position="133"/>
        <end position="153"/>
    </location>
</feature>
<feature type="transmembrane region" description="Helical" evidence="7">
    <location>
        <begin position="406"/>
        <end position="423"/>
    </location>
</feature>
<dbReference type="Gene3D" id="3.10.20.90">
    <property type="entry name" value="Phosphatidylinositol 3-kinase Catalytic Subunit, Chain A, domain 1"/>
    <property type="match status" value="1"/>
</dbReference>
<gene>
    <name evidence="9" type="ORF">MYCOZU2_06026</name>
</gene>
<keyword evidence="5 7" id="KW-1133">Transmembrane helix</keyword>
<sequence>MTLSTREDEDLVGVSIAIPKHCIDLRVPAHTTVALMMASLVDKCKDILRDSGRGTEYFDGHSQSWHLEMLGQKAVPLDGTLAEAGVHEGVQLYLRKDDPQEVYPELIDDVAEFVSDLQTQQFPAWSAKHSRPLAAAVLLLCSALSLSGVVVFVDTHPTLSALIRYGIIAALTVTAMLLFAITVVCDYADNPETQSVPRWGYWLGYALTAAAAAICIPRPVSIYTIITVGIILATLSVVFYAATKRHPVVHVSIATAALLAVSAPLASRLYPWAPAVIAAQVMALGLVMIKFSPQIALGLAKINLPYIPATGETYIKNLKGDVSRLPLITSKDETLDSIFHQKNRVAASRYAILAVTVGLTSVIVAAASFLGIATREQWWLAAVFAATMAIALVFRGQCCGDAAVQGAFWIAAPATVLAFLAGATTANGLTANAGAALGILTLVALLAVIVSVRQLTLTSIMAKKAIDMFELVVYCAPFLILGWFFMDLYHLFRAW</sequence>
<feature type="transmembrane region" description="Helical" evidence="7">
    <location>
        <begin position="165"/>
        <end position="187"/>
    </location>
</feature>
<evidence type="ECO:0000256" key="4">
    <source>
        <dbReference type="ARBA" id="ARBA00022692"/>
    </source>
</evidence>
<dbReference type="Pfam" id="PF19053">
    <property type="entry name" value="EccD"/>
    <property type="match status" value="1"/>
</dbReference>
<feature type="transmembrane region" description="Helical" evidence="7">
    <location>
        <begin position="471"/>
        <end position="492"/>
    </location>
</feature>
<evidence type="ECO:0000256" key="7">
    <source>
        <dbReference type="SAM" id="Phobius"/>
    </source>
</evidence>
<reference evidence="9 10" key="1">
    <citation type="journal article" date="2017" name="Lancet Infect. Dis.">
        <title>Global outbreak of severe Mycobacterium chimaera disease after cardiac surgery: a molecular epidemiological study.</title>
        <authorList>
            <person name="van Ingen J."/>
            <person name="Kohl T."/>
            <person name="Kranzer K."/>
            <person name="Hasse B."/>
            <person name="Keller P."/>
            <person name="Szafranska A."/>
            <person name="Hillemann D."/>
            <person name="Chand M."/>
            <person name="Schreiber P."/>
            <person name="Sommerstein R."/>
            <person name="Berger C."/>
            <person name="Genoni M."/>
            <person name="Ruegg C."/>
            <person name="Troillet N."/>
            <person name="Widmer A.F."/>
            <person name="Becker S.L."/>
            <person name="Herrmann M."/>
            <person name="Eckmanns T."/>
            <person name="Haller S."/>
            <person name="Hoeller C."/>
            <person name="Debast S.B."/>
            <person name="Wolfhagen M.J."/>
            <person name="Hopman J."/>
            <person name="Kluytmans J."/>
            <person name="Langelaar M."/>
            <person name="Notermans D.W."/>
            <person name="ten Oever J."/>
            <person name="van den Barselaar P."/>
            <person name="Vonk A.B.A."/>
            <person name="Vos M.C."/>
            <person name="Ahmed N."/>
            <person name="Brown T."/>
            <person name="Crook D."/>
            <person name="Lamagni T."/>
            <person name="Phin N."/>
            <person name="Smith E.G."/>
            <person name="Zambon M."/>
            <person name="Serr A."/>
            <person name="Goetting T."/>
            <person name="Ebner W."/>
            <person name="Thuermer A."/>
            <person name="Utpatel C."/>
            <person name="Sproer C."/>
            <person name="Bunk B."/>
            <person name="Nubel U."/>
            <person name="Bloemberg G."/>
            <person name="Bottger E."/>
            <person name="Niemann S."/>
            <person name="Wagner D."/>
            <person name="Sax H."/>
        </authorList>
    </citation>
    <scope>NUCLEOTIDE SEQUENCE [LARGE SCALE GENOMIC DNA]</scope>
    <source>
        <strain evidence="9 10">ZUERICH-2</strain>
        <plasmid evidence="9 10">unnamed 2</plasmid>
    </source>
</reference>
<keyword evidence="6 7" id="KW-0472">Membrane</keyword>
<dbReference type="RefSeq" id="WP_089152572.1">
    <property type="nucleotide sequence ID" value="NZ_CP015269.1"/>
</dbReference>
<name>A0A7U5RZG2_MYCIT</name>
<dbReference type="AlphaFoldDB" id="A0A7U5RZG2"/>
<feature type="transmembrane region" description="Helical" evidence="7">
    <location>
        <begin position="199"/>
        <end position="216"/>
    </location>
</feature>
<dbReference type="Proteomes" id="UP000198286">
    <property type="component" value="Plasmid unnamed 2"/>
</dbReference>
<evidence type="ECO:0000313" key="10">
    <source>
        <dbReference type="Proteomes" id="UP000198286"/>
    </source>
</evidence>
<evidence type="ECO:0000313" key="9">
    <source>
        <dbReference type="EMBL" id="ASL18371.1"/>
    </source>
</evidence>
<feature type="transmembrane region" description="Helical" evidence="7">
    <location>
        <begin position="429"/>
        <end position="450"/>
    </location>
</feature>